<accession>A0A3A4ARQ0</accession>
<proteinExistence type="predicted"/>
<dbReference type="InterPro" id="IPR051011">
    <property type="entry name" value="Metal_resp_trans_reg"/>
</dbReference>
<dbReference type="AlphaFoldDB" id="A0A3A4ARQ0"/>
<dbReference type="InterPro" id="IPR036388">
    <property type="entry name" value="WH-like_DNA-bd_sf"/>
</dbReference>
<feature type="domain" description="HTH arsR-type" evidence="4">
    <location>
        <begin position="233"/>
        <end position="322"/>
    </location>
</feature>
<dbReference type="InterPro" id="IPR036390">
    <property type="entry name" value="WH_DNA-bd_sf"/>
</dbReference>
<dbReference type="Gene3D" id="1.10.10.10">
    <property type="entry name" value="Winged helix-like DNA-binding domain superfamily/Winged helix DNA-binding domain"/>
    <property type="match status" value="1"/>
</dbReference>
<dbReference type="InterPro" id="IPR001845">
    <property type="entry name" value="HTH_ArsR_DNA-bd_dom"/>
</dbReference>
<protein>
    <submittedName>
        <fullName evidence="5">ArsR family transcriptional regulator</fullName>
    </submittedName>
</protein>
<sequence>MLELTFTAADLARTRFAVSPLWEVVAGVRVVKDPAAHPVHRRWAEEVRPRLARLDWAPLADLVPVPTRVIPGFVCPPPATSVPDLSVELAAVRATPAERVRRGLSVVPRTPATDALAADPARGLARLAEAIEAYWEVALAPYWPRVLRLLEEDVLRRARRFAEGGVRELLGGLDPAVRWDDETLVVAHRHVRRSSRLRGRGLLLVPSAFVWPRVFSVVDPPYQPALRYPPDGVATLWEAAAPVPDALAAVVGRSRARLLAELTSPASTQELTRRTGLSAGAVSQHLTTLRAAGLVASFRAGRFVLYRRTSAAEALLTASATA</sequence>
<dbReference type="Pfam" id="PF01022">
    <property type="entry name" value="HTH_5"/>
    <property type="match status" value="1"/>
</dbReference>
<keyword evidence="3" id="KW-0804">Transcription</keyword>
<evidence type="ECO:0000259" key="4">
    <source>
        <dbReference type="PROSITE" id="PS50987"/>
    </source>
</evidence>
<dbReference type="GO" id="GO:0003677">
    <property type="term" value="F:DNA binding"/>
    <property type="evidence" value="ECO:0007669"/>
    <property type="project" value="UniProtKB-KW"/>
</dbReference>
<dbReference type="PANTHER" id="PTHR43132">
    <property type="entry name" value="ARSENICAL RESISTANCE OPERON REPRESSOR ARSR-RELATED"/>
    <property type="match status" value="1"/>
</dbReference>
<dbReference type="Proteomes" id="UP000265768">
    <property type="component" value="Unassembled WGS sequence"/>
</dbReference>
<dbReference type="InterPro" id="IPR045981">
    <property type="entry name" value="DUF5937"/>
</dbReference>
<dbReference type="PROSITE" id="PS50987">
    <property type="entry name" value="HTH_ARSR_2"/>
    <property type="match status" value="1"/>
</dbReference>
<keyword evidence="2" id="KW-0238">DNA-binding</keyword>
<keyword evidence="1" id="KW-0805">Transcription regulation</keyword>
<gene>
    <name evidence="5" type="ORF">D5H75_13465</name>
</gene>
<dbReference type="OrthoDB" id="3460651at2"/>
<evidence type="ECO:0000256" key="1">
    <source>
        <dbReference type="ARBA" id="ARBA00023015"/>
    </source>
</evidence>
<dbReference type="RefSeq" id="WP_119926777.1">
    <property type="nucleotide sequence ID" value="NZ_QZEY01000004.1"/>
</dbReference>
<evidence type="ECO:0000256" key="2">
    <source>
        <dbReference type="ARBA" id="ARBA00023125"/>
    </source>
</evidence>
<reference evidence="5 6" key="1">
    <citation type="submission" date="2018-09" db="EMBL/GenBank/DDBJ databases">
        <title>YIM 75507 draft genome.</title>
        <authorList>
            <person name="Tang S."/>
            <person name="Feng Y."/>
        </authorList>
    </citation>
    <scope>NUCLEOTIDE SEQUENCE [LARGE SCALE GENOMIC DNA]</scope>
    <source>
        <strain evidence="5 6">YIM 75507</strain>
    </source>
</reference>
<dbReference type="SUPFAM" id="SSF46785">
    <property type="entry name" value="Winged helix' DNA-binding domain"/>
    <property type="match status" value="1"/>
</dbReference>
<keyword evidence="6" id="KW-1185">Reference proteome</keyword>
<dbReference type="PANTHER" id="PTHR43132:SF6">
    <property type="entry name" value="HTH-TYPE TRANSCRIPTIONAL REPRESSOR CZRA"/>
    <property type="match status" value="1"/>
</dbReference>
<organism evidence="5 6">
    <name type="scientific">Bailinhaonella thermotolerans</name>
    <dbReference type="NCBI Taxonomy" id="1070861"/>
    <lineage>
        <taxon>Bacteria</taxon>
        <taxon>Bacillati</taxon>
        <taxon>Actinomycetota</taxon>
        <taxon>Actinomycetes</taxon>
        <taxon>Streptosporangiales</taxon>
        <taxon>Streptosporangiaceae</taxon>
        <taxon>Bailinhaonella</taxon>
    </lineage>
</organism>
<dbReference type="SMART" id="SM00418">
    <property type="entry name" value="HTH_ARSR"/>
    <property type="match status" value="1"/>
</dbReference>
<dbReference type="CDD" id="cd00090">
    <property type="entry name" value="HTH_ARSR"/>
    <property type="match status" value="1"/>
</dbReference>
<evidence type="ECO:0000313" key="5">
    <source>
        <dbReference type="EMBL" id="RJL32528.1"/>
    </source>
</evidence>
<evidence type="ECO:0000313" key="6">
    <source>
        <dbReference type="Proteomes" id="UP000265768"/>
    </source>
</evidence>
<dbReference type="Pfam" id="PF19361">
    <property type="entry name" value="DUF5937"/>
    <property type="match status" value="1"/>
</dbReference>
<name>A0A3A4ARQ0_9ACTN</name>
<dbReference type="GO" id="GO:0003700">
    <property type="term" value="F:DNA-binding transcription factor activity"/>
    <property type="evidence" value="ECO:0007669"/>
    <property type="project" value="InterPro"/>
</dbReference>
<evidence type="ECO:0000256" key="3">
    <source>
        <dbReference type="ARBA" id="ARBA00023163"/>
    </source>
</evidence>
<dbReference type="EMBL" id="QZEY01000004">
    <property type="protein sequence ID" value="RJL32528.1"/>
    <property type="molecule type" value="Genomic_DNA"/>
</dbReference>
<dbReference type="InterPro" id="IPR011991">
    <property type="entry name" value="ArsR-like_HTH"/>
</dbReference>
<comment type="caution">
    <text evidence="5">The sequence shown here is derived from an EMBL/GenBank/DDBJ whole genome shotgun (WGS) entry which is preliminary data.</text>
</comment>